<gene>
    <name evidence="2" type="ORF">MNBD_CHLOROFLEXI01-1681</name>
</gene>
<feature type="domain" description="Aminoglycoside phosphotransferase" evidence="1">
    <location>
        <begin position="224"/>
        <end position="287"/>
    </location>
</feature>
<dbReference type="Pfam" id="PF01636">
    <property type="entry name" value="APH"/>
    <property type="match status" value="1"/>
</dbReference>
<evidence type="ECO:0000259" key="1">
    <source>
        <dbReference type="Pfam" id="PF01636"/>
    </source>
</evidence>
<organism evidence="2">
    <name type="scientific">hydrothermal vent metagenome</name>
    <dbReference type="NCBI Taxonomy" id="652676"/>
    <lineage>
        <taxon>unclassified sequences</taxon>
        <taxon>metagenomes</taxon>
        <taxon>ecological metagenomes</taxon>
    </lineage>
</organism>
<dbReference type="SUPFAM" id="SSF56112">
    <property type="entry name" value="Protein kinase-like (PK-like)"/>
    <property type="match status" value="1"/>
</dbReference>
<reference evidence="2" key="1">
    <citation type="submission" date="2018-06" db="EMBL/GenBank/DDBJ databases">
        <authorList>
            <person name="Zhirakovskaya E."/>
        </authorList>
    </citation>
    <scope>NUCLEOTIDE SEQUENCE</scope>
</reference>
<evidence type="ECO:0000313" key="2">
    <source>
        <dbReference type="EMBL" id="VAW31842.1"/>
    </source>
</evidence>
<name>A0A3B0UZD1_9ZZZZ</name>
<sequence length="329" mass="36557">MRQSKLLASQLQRRDPNAWTALLCEQTGRDDLVVTAVSAKPITPHHKNGPRITRYLLLLAGHSDPISFLGRYIDPVEAAIFRDVAPRLPDLLPRCHFLHQAMPNDGGWIVLDDVPNDILPERWAVSDINAILEKLANMHGLFLDRPTALTNAGLTTILDRKVMPWETLVAEQKAYFEEGPAAVLSEHALTQAGQLAPLFLQAANGLVVMRDLGGWPGILSETHLTAVADLLDDPLPMLEPLRQLPQTLLHGDPNSSNWRLTVFEDQRLTEWQTAVIGPAVCDLVSFIEQFGLLETSEKSVGMKTRPLWPVNEETIIDTYLLALSQQMNG</sequence>
<proteinExistence type="predicted"/>
<dbReference type="InterPro" id="IPR011009">
    <property type="entry name" value="Kinase-like_dom_sf"/>
</dbReference>
<dbReference type="AlphaFoldDB" id="A0A3B0UZD1"/>
<dbReference type="EMBL" id="UOEU01000296">
    <property type="protein sequence ID" value="VAW31842.1"/>
    <property type="molecule type" value="Genomic_DNA"/>
</dbReference>
<dbReference type="InterPro" id="IPR002575">
    <property type="entry name" value="Aminoglycoside_PTrfase"/>
</dbReference>
<dbReference type="Gene3D" id="3.90.1200.10">
    <property type="match status" value="1"/>
</dbReference>
<accession>A0A3B0UZD1</accession>
<protein>
    <recommendedName>
        <fullName evidence="1">Aminoglycoside phosphotransferase domain-containing protein</fullName>
    </recommendedName>
</protein>
<feature type="non-terminal residue" evidence="2">
    <location>
        <position position="329"/>
    </location>
</feature>